<keyword evidence="3" id="KW-1185">Reference proteome</keyword>
<dbReference type="RefSeq" id="XP_022463769.1">
    <property type="nucleotide sequence ID" value="XM_022607144.1"/>
</dbReference>
<dbReference type="AlphaFoldDB" id="J7RJ38"/>
<evidence type="ECO:0000313" key="3">
    <source>
        <dbReference type="Proteomes" id="UP000006310"/>
    </source>
</evidence>
<sequence>MSSPPVSRDTSSTTSINYISEVTDINRQPPEIDPSDIGVSRPMSRCSIQPTTVIVTTKTGAETGAEGKRPYRKSAGQCSFGLMDDASEQSSTVTLNTKCQRRYEPHEGAVHPSARCVVTSEDVVSYGYANSGQSTPASFPDLPNLPPMTLKEKMKLLNIDRNQLGSSIAGGLNSSSLYSLGEQQLLESNGSSNSFLLRNHYQACWGKLRNTNTAYQDEEEEEGGVEALGEHNKDSNSHYLDLLIGHHQRGNDLDSMVSTVDDDMSYINSLKYVPLNGTPL</sequence>
<evidence type="ECO:0000313" key="2">
    <source>
        <dbReference type="EMBL" id="CCK69523.1"/>
    </source>
</evidence>
<reference evidence="3" key="2">
    <citation type="submission" date="2012-08" db="EMBL/GenBank/DDBJ databases">
        <title>Genome sequence of Kazachstania naganishii.</title>
        <authorList>
            <person name="Gordon J.L."/>
            <person name="Armisen D."/>
            <person name="Proux-Wera E."/>
            <person name="OhEigeartaigh S.S."/>
            <person name="Byrne K.P."/>
            <person name="Wolfe K.H."/>
        </authorList>
    </citation>
    <scope>NUCLEOTIDE SEQUENCE [LARGE SCALE GENOMIC DNA]</scope>
    <source>
        <strain evidence="3">ATCC MYA-139 / BCRC 22969 / CBS 8797 / CCRC 22969 / KCTC 17520 / NBRC 10181 / NCYC 3082</strain>
    </source>
</reference>
<organism evidence="2 3">
    <name type="scientific">Huiozyma naganishii (strain ATCC MYA-139 / BCRC 22969 / CBS 8797 / KCTC 17520 / NBRC 10181 / NCYC 3082 / Yp74L-3)</name>
    <name type="common">Yeast</name>
    <name type="synonym">Kazachstania naganishii</name>
    <dbReference type="NCBI Taxonomy" id="1071383"/>
    <lineage>
        <taxon>Eukaryota</taxon>
        <taxon>Fungi</taxon>
        <taxon>Dikarya</taxon>
        <taxon>Ascomycota</taxon>
        <taxon>Saccharomycotina</taxon>
        <taxon>Saccharomycetes</taxon>
        <taxon>Saccharomycetales</taxon>
        <taxon>Saccharomycetaceae</taxon>
        <taxon>Huiozyma</taxon>
    </lineage>
</organism>
<gene>
    <name evidence="2" type="primary">KNAG0C04210</name>
    <name evidence="2" type="ordered locus">KNAG_0C04210</name>
</gene>
<dbReference type="GeneID" id="34525203"/>
<proteinExistence type="predicted"/>
<dbReference type="OMA" id="YPKSHED"/>
<protein>
    <submittedName>
        <fullName evidence="2">Uncharacterized protein</fullName>
    </submittedName>
</protein>
<reference evidence="2 3" key="1">
    <citation type="journal article" date="2011" name="Proc. Natl. Acad. Sci. U.S.A.">
        <title>Evolutionary erosion of yeast sex chromosomes by mating-type switching accidents.</title>
        <authorList>
            <person name="Gordon J.L."/>
            <person name="Armisen D."/>
            <person name="Proux-Wera E."/>
            <person name="Oheigeartaigh S.S."/>
            <person name="Byrne K.P."/>
            <person name="Wolfe K.H."/>
        </authorList>
    </citation>
    <scope>NUCLEOTIDE SEQUENCE [LARGE SCALE GENOMIC DNA]</scope>
    <source>
        <strain evidence="3">ATCC MYA-139 / BCRC 22969 / CBS 8797 / CCRC 22969 / KCTC 17520 / NBRC 10181 / NCYC 3082</strain>
    </source>
</reference>
<dbReference type="Proteomes" id="UP000006310">
    <property type="component" value="Chromosome 3"/>
</dbReference>
<accession>J7RJ38</accession>
<name>J7RJ38_HUIN7</name>
<dbReference type="HOGENOM" id="CLU_084268_0_0_1"/>
<dbReference type="KEGG" id="kng:KNAG_0C04210"/>
<feature type="compositionally biased region" description="Polar residues" evidence="1">
    <location>
        <begin position="1"/>
        <end position="26"/>
    </location>
</feature>
<feature type="region of interest" description="Disordered" evidence="1">
    <location>
        <begin position="1"/>
        <end position="43"/>
    </location>
</feature>
<evidence type="ECO:0000256" key="1">
    <source>
        <dbReference type="SAM" id="MobiDB-lite"/>
    </source>
</evidence>
<dbReference type="OrthoDB" id="3981113at2759"/>
<dbReference type="EMBL" id="HE978316">
    <property type="protein sequence ID" value="CCK69523.1"/>
    <property type="molecule type" value="Genomic_DNA"/>
</dbReference>